<proteinExistence type="predicted"/>
<dbReference type="Pfam" id="PF17885">
    <property type="entry name" value="Smoa_sbd"/>
    <property type="match status" value="1"/>
</dbReference>
<dbReference type="InterPro" id="IPR036188">
    <property type="entry name" value="FAD/NAD-bd_sf"/>
</dbReference>
<dbReference type="InterPro" id="IPR041654">
    <property type="entry name" value="StyA_sbd"/>
</dbReference>
<feature type="domain" description="Styrene monooxygenase StyA putative substrate binding" evidence="1">
    <location>
        <begin position="145"/>
        <end position="254"/>
    </location>
</feature>
<dbReference type="Gene3D" id="6.10.250.650">
    <property type="match status" value="1"/>
</dbReference>
<comment type="caution">
    <text evidence="2">The sequence shown here is derived from an EMBL/GenBank/DDBJ whole genome shotgun (WGS) entry which is preliminary data.</text>
</comment>
<keyword evidence="2" id="KW-0503">Monooxygenase</keyword>
<dbReference type="GO" id="GO:0004497">
    <property type="term" value="F:monooxygenase activity"/>
    <property type="evidence" value="ECO:0007669"/>
    <property type="project" value="UniProtKB-KW"/>
</dbReference>
<evidence type="ECO:0000313" key="2">
    <source>
        <dbReference type="EMBL" id="MFC3961595.1"/>
    </source>
</evidence>
<accession>A0ABV8DNQ3</accession>
<evidence type="ECO:0000313" key="3">
    <source>
        <dbReference type="Proteomes" id="UP001595696"/>
    </source>
</evidence>
<dbReference type="Proteomes" id="UP001595696">
    <property type="component" value="Unassembled WGS sequence"/>
</dbReference>
<keyword evidence="2" id="KW-0560">Oxidoreductase</keyword>
<name>A0ABV8DNQ3_9NOCA</name>
<keyword evidence="3" id="KW-1185">Reference proteome</keyword>
<dbReference type="Gene3D" id="3.50.50.60">
    <property type="entry name" value="FAD/NAD(P)-binding domain"/>
    <property type="match status" value="2"/>
</dbReference>
<dbReference type="PRINTS" id="PR00420">
    <property type="entry name" value="RNGMNOXGNASE"/>
</dbReference>
<dbReference type="Gene3D" id="3.30.9.40">
    <property type="match status" value="1"/>
</dbReference>
<reference evidence="3" key="1">
    <citation type="journal article" date="2019" name="Int. J. Syst. Evol. Microbiol.">
        <title>The Global Catalogue of Microorganisms (GCM) 10K type strain sequencing project: providing services to taxonomists for standard genome sequencing and annotation.</title>
        <authorList>
            <consortium name="The Broad Institute Genomics Platform"/>
            <consortium name="The Broad Institute Genome Sequencing Center for Infectious Disease"/>
            <person name="Wu L."/>
            <person name="Ma J."/>
        </authorList>
    </citation>
    <scope>NUCLEOTIDE SEQUENCE [LARGE SCALE GENOMIC DNA]</scope>
    <source>
        <strain evidence="3">CGMCC 4.7330</strain>
    </source>
</reference>
<evidence type="ECO:0000259" key="1">
    <source>
        <dbReference type="Pfam" id="PF17885"/>
    </source>
</evidence>
<dbReference type="SUPFAM" id="SSF51905">
    <property type="entry name" value="FAD/NAD(P)-binding domain"/>
    <property type="match status" value="1"/>
</dbReference>
<protein>
    <submittedName>
        <fullName evidence="2">Styrene monooxygenase/indole monooxygenase family protein</fullName>
    </submittedName>
</protein>
<dbReference type="RefSeq" id="WP_378611342.1">
    <property type="nucleotide sequence ID" value="NZ_JBHSAX010000005.1"/>
</dbReference>
<dbReference type="EMBL" id="JBHSAX010000005">
    <property type="protein sequence ID" value="MFC3961595.1"/>
    <property type="molecule type" value="Genomic_DNA"/>
</dbReference>
<organism evidence="2 3">
    <name type="scientific">Nocardia jiangsuensis</name>
    <dbReference type="NCBI Taxonomy" id="1691563"/>
    <lineage>
        <taxon>Bacteria</taxon>
        <taxon>Bacillati</taxon>
        <taxon>Actinomycetota</taxon>
        <taxon>Actinomycetes</taxon>
        <taxon>Mycobacteriales</taxon>
        <taxon>Nocardiaceae</taxon>
        <taxon>Nocardia</taxon>
    </lineage>
</organism>
<gene>
    <name evidence="2" type="ORF">ACFO0B_06295</name>
</gene>
<sequence>MGTSIGIVGAGISGLHLALRLQQLGIESTLYTGQDPDEIRSGPPLNFVTRFGSTRERENSLGITEWSSSEFDNPWMHMRIEGEHSLVLRGALPRPASSVDFRLYLAGLLEAVTERGGAVVQSRPADGRDLADLAARHDLLIVAAGRGELQEVFARDPARSPFRAAPRVLAGGLFRGIAPPEPPGMSMNMVPGVGEIHAPTFHSFDGRVTAVLIEAVPGGAFRTVTGPEHRHDPELFAKAVLDLVTSHAPSLRERVDDREFGLTRPIDIMQGALVPTVRRGWAQMGEGRHALAIGDAWIVNDPLTAQGANLGSAQAFQVAQALASHRGVYDANFCMALSEQLWATAQPVVDWTNMFLGAPAPQVLSLLTAASDDQRVADAFIANLDDPRAMWHSISMPERTAAFIEAAQSTRSEQ</sequence>